<dbReference type="GO" id="GO:0005507">
    <property type="term" value="F:copper ion binding"/>
    <property type="evidence" value="ECO:0007669"/>
    <property type="project" value="TreeGrafter"/>
</dbReference>
<dbReference type="CDD" id="cd16833">
    <property type="entry name" value="YfiH"/>
    <property type="match status" value="1"/>
</dbReference>
<dbReference type="SUPFAM" id="SSF64438">
    <property type="entry name" value="CNF1/YfiH-like putative cysteine hydrolases"/>
    <property type="match status" value="1"/>
</dbReference>
<keyword evidence="5" id="KW-0378">Hydrolase</keyword>
<reference evidence="10 11" key="1">
    <citation type="journal article" date="2016" name="Nat. Commun.">
        <title>Thousands of microbial genomes shed light on interconnected biogeochemical processes in an aquifer system.</title>
        <authorList>
            <person name="Anantharaman K."/>
            <person name="Brown C.T."/>
            <person name="Hug L.A."/>
            <person name="Sharon I."/>
            <person name="Castelle C.J."/>
            <person name="Probst A.J."/>
            <person name="Thomas B.C."/>
            <person name="Singh A."/>
            <person name="Wilkins M.J."/>
            <person name="Karaoz U."/>
            <person name="Brodie E.L."/>
            <person name="Williams K.H."/>
            <person name="Hubbard S.S."/>
            <person name="Banfield J.F."/>
        </authorList>
    </citation>
    <scope>NUCLEOTIDE SEQUENCE [LARGE SCALE GENOMIC DNA]</scope>
</reference>
<evidence type="ECO:0000313" key="10">
    <source>
        <dbReference type="EMBL" id="OGY40915.1"/>
    </source>
</evidence>
<name>A0A1G1XL92_9BACT</name>
<dbReference type="InterPro" id="IPR011324">
    <property type="entry name" value="Cytotoxic_necrot_fac-like_cat"/>
</dbReference>
<keyword evidence="6" id="KW-0862">Zinc</keyword>
<dbReference type="Gene3D" id="3.60.140.10">
    <property type="entry name" value="CNF1/YfiH-like putative cysteine hydrolases"/>
    <property type="match status" value="2"/>
</dbReference>
<dbReference type="PANTHER" id="PTHR30616:SF2">
    <property type="entry name" value="PURINE NUCLEOSIDE PHOSPHORYLASE LACC1"/>
    <property type="match status" value="1"/>
</dbReference>
<evidence type="ECO:0000256" key="3">
    <source>
        <dbReference type="ARBA" id="ARBA00022679"/>
    </source>
</evidence>
<evidence type="ECO:0008006" key="12">
    <source>
        <dbReference type="Google" id="ProtNLM"/>
    </source>
</evidence>
<comment type="catalytic activity">
    <reaction evidence="9">
        <text>S-methyl-5'-thioadenosine + phosphate = 5-(methylsulfanyl)-alpha-D-ribose 1-phosphate + adenine</text>
        <dbReference type="Rhea" id="RHEA:11852"/>
        <dbReference type="ChEBI" id="CHEBI:16708"/>
        <dbReference type="ChEBI" id="CHEBI:17509"/>
        <dbReference type="ChEBI" id="CHEBI:43474"/>
        <dbReference type="ChEBI" id="CHEBI:58533"/>
        <dbReference type="EC" id="2.4.2.28"/>
    </reaction>
    <physiologicalReaction direction="left-to-right" evidence="9">
        <dbReference type="Rhea" id="RHEA:11853"/>
    </physiologicalReaction>
</comment>
<comment type="similarity">
    <text evidence="2">Belongs to the purine nucleoside phosphorylase YfiH/LACC1 family.</text>
</comment>
<comment type="caution">
    <text evidence="10">The sequence shown here is derived from an EMBL/GenBank/DDBJ whole genome shotgun (WGS) entry which is preliminary data.</text>
</comment>
<evidence type="ECO:0000256" key="1">
    <source>
        <dbReference type="ARBA" id="ARBA00000553"/>
    </source>
</evidence>
<dbReference type="GO" id="GO:0017061">
    <property type="term" value="F:S-methyl-5-thioadenosine phosphorylase activity"/>
    <property type="evidence" value="ECO:0007669"/>
    <property type="project" value="UniProtKB-EC"/>
</dbReference>
<keyword evidence="3" id="KW-0808">Transferase</keyword>
<evidence type="ECO:0000256" key="8">
    <source>
        <dbReference type="ARBA" id="ARBA00048968"/>
    </source>
</evidence>
<dbReference type="Pfam" id="PF02578">
    <property type="entry name" value="Cu-oxidase_4"/>
    <property type="match status" value="2"/>
</dbReference>
<dbReference type="GO" id="GO:0016787">
    <property type="term" value="F:hydrolase activity"/>
    <property type="evidence" value="ECO:0007669"/>
    <property type="project" value="UniProtKB-KW"/>
</dbReference>
<sequence>MDFLADGVIQCLPLLDQGVTHGVSTRKFGNMSSDRSSKNEAQANTQKFFEVLGLSLEQISLIKLPVTNSSNVAQIKQPHEKGILKLAEHGKLIKDHHDFSCKPGIDAAICTAENTCLAILPADCAAIMIFDPKTKSYGIIHAGREGVEAGIIFKGLTVFRNWAHIDPKKLRCYIGPNICPKCYKIGNKNYDLAAEIKYQLKQVFVQEKYIATSKFCTCHDHEYFYSHYRAKDKETEGRQIAIIGRK</sequence>
<dbReference type="PANTHER" id="PTHR30616">
    <property type="entry name" value="UNCHARACTERIZED PROTEIN YFIH"/>
    <property type="match status" value="1"/>
</dbReference>
<evidence type="ECO:0000256" key="7">
    <source>
        <dbReference type="ARBA" id="ARBA00047989"/>
    </source>
</evidence>
<keyword evidence="4" id="KW-0479">Metal-binding</keyword>
<evidence type="ECO:0000256" key="5">
    <source>
        <dbReference type="ARBA" id="ARBA00022801"/>
    </source>
</evidence>
<comment type="catalytic activity">
    <reaction evidence="1">
        <text>inosine + phosphate = alpha-D-ribose 1-phosphate + hypoxanthine</text>
        <dbReference type="Rhea" id="RHEA:27646"/>
        <dbReference type="ChEBI" id="CHEBI:17368"/>
        <dbReference type="ChEBI" id="CHEBI:17596"/>
        <dbReference type="ChEBI" id="CHEBI:43474"/>
        <dbReference type="ChEBI" id="CHEBI:57720"/>
        <dbReference type="EC" id="2.4.2.1"/>
    </reaction>
    <physiologicalReaction direction="left-to-right" evidence="1">
        <dbReference type="Rhea" id="RHEA:27647"/>
    </physiologicalReaction>
</comment>
<evidence type="ECO:0000313" key="11">
    <source>
        <dbReference type="Proteomes" id="UP000176498"/>
    </source>
</evidence>
<dbReference type="AlphaFoldDB" id="A0A1G1XL92"/>
<gene>
    <name evidence="10" type="ORF">A2Y82_03550</name>
</gene>
<dbReference type="InterPro" id="IPR038371">
    <property type="entry name" value="Cu_polyphenol_OxRdtase_sf"/>
</dbReference>
<evidence type="ECO:0000256" key="4">
    <source>
        <dbReference type="ARBA" id="ARBA00022723"/>
    </source>
</evidence>
<evidence type="ECO:0000256" key="2">
    <source>
        <dbReference type="ARBA" id="ARBA00007353"/>
    </source>
</evidence>
<organism evidence="10 11">
    <name type="scientific">Candidatus Buchananbacteria bacterium RBG_13_36_9</name>
    <dbReference type="NCBI Taxonomy" id="1797530"/>
    <lineage>
        <taxon>Bacteria</taxon>
        <taxon>Candidatus Buchananiibacteriota</taxon>
    </lineage>
</organism>
<dbReference type="InterPro" id="IPR003730">
    <property type="entry name" value="Cu_polyphenol_OxRdtase"/>
</dbReference>
<proteinExistence type="inferred from homology"/>
<evidence type="ECO:0000256" key="6">
    <source>
        <dbReference type="ARBA" id="ARBA00022833"/>
    </source>
</evidence>
<dbReference type="EMBL" id="MHHZ01000023">
    <property type="protein sequence ID" value="OGY40915.1"/>
    <property type="molecule type" value="Genomic_DNA"/>
</dbReference>
<accession>A0A1G1XL92</accession>
<comment type="catalytic activity">
    <reaction evidence="8">
        <text>adenosine + phosphate = alpha-D-ribose 1-phosphate + adenine</text>
        <dbReference type="Rhea" id="RHEA:27642"/>
        <dbReference type="ChEBI" id="CHEBI:16335"/>
        <dbReference type="ChEBI" id="CHEBI:16708"/>
        <dbReference type="ChEBI" id="CHEBI:43474"/>
        <dbReference type="ChEBI" id="CHEBI:57720"/>
        <dbReference type="EC" id="2.4.2.1"/>
    </reaction>
    <physiologicalReaction direction="left-to-right" evidence="8">
        <dbReference type="Rhea" id="RHEA:27643"/>
    </physiologicalReaction>
</comment>
<protein>
    <recommendedName>
        <fullName evidence="12">Purine nucleoside phosphorylase</fullName>
    </recommendedName>
</protein>
<evidence type="ECO:0000256" key="9">
    <source>
        <dbReference type="ARBA" id="ARBA00049893"/>
    </source>
</evidence>
<comment type="catalytic activity">
    <reaction evidence="7">
        <text>adenosine + H2O + H(+) = inosine + NH4(+)</text>
        <dbReference type="Rhea" id="RHEA:24408"/>
        <dbReference type="ChEBI" id="CHEBI:15377"/>
        <dbReference type="ChEBI" id="CHEBI:15378"/>
        <dbReference type="ChEBI" id="CHEBI:16335"/>
        <dbReference type="ChEBI" id="CHEBI:17596"/>
        <dbReference type="ChEBI" id="CHEBI:28938"/>
        <dbReference type="EC" id="3.5.4.4"/>
    </reaction>
    <physiologicalReaction direction="left-to-right" evidence="7">
        <dbReference type="Rhea" id="RHEA:24409"/>
    </physiologicalReaction>
</comment>
<dbReference type="Proteomes" id="UP000176498">
    <property type="component" value="Unassembled WGS sequence"/>
</dbReference>